<evidence type="ECO:0000256" key="5">
    <source>
        <dbReference type="ARBA" id="ARBA00023136"/>
    </source>
</evidence>
<keyword evidence="5 6" id="KW-0472">Membrane</keyword>
<evidence type="ECO:0000256" key="2">
    <source>
        <dbReference type="ARBA" id="ARBA00008803"/>
    </source>
</evidence>
<keyword evidence="4 6" id="KW-1133">Transmembrane helix</keyword>
<comment type="caution">
    <text evidence="7">The sequence shown here is derived from an EMBL/GenBank/DDBJ whole genome shotgun (WGS) entry which is preliminary data.</text>
</comment>
<keyword evidence="8" id="KW-1185">Reference proteome</keyword>
<dbReference type="Pfam" id="PF05346">
    <property type="entry name" value="DUF747"/>
    <property type="match status" value="1"/>
</dbReference>
<keyword evidence="3 6" id="KW-0812">Transmembrane</keyword>
<feature type="transmembrane region" description="Helical" evidence="6">
    <location>
        <begin position="130"/>
        <end position="150"/>
    </location>
</feature>
<protein>
    <submittedName>
        <fullName evidence="7">Uncharacterized protein</fullName>
    </submittedName>
</protein>
<reference evidence="7" key="1">
    <citation type="journal article" date="2023" name="Mol. Biol. Evol.">
        <title>Third-Generation Sequencing Reveals the Adaptive Role of the Epigenome in Three Deep-Sea Polychaetes.</title>
        <authorList>
            <person name="Perez M."/>
            <person name="Aroh O."/>
            <person name="Sun Y."/>
            <person name="Lan Y."/>
            <person name="Juniper S.K."/>
            <person name="Young C.R."/>
            <person name="Angers B."/>
            <person name="Qian P.Y."/>
        </authorList>
    </citation>
    <scope>NUCLEOTIDE SEQUENCE</scope>
    <source>
        <strain evidence="7">P08H-3</strain>
    </source>
</reference>
<dbReference type="Proteomes" id="UP001208570">
    <property type="component" value="Unassembled WGS sequence"/>
</dbReference>
<gene>
    <name evidence="7" type="ORF">LSH36_356g06076</name>
</gene>
<evidence type="ECO:0000256" key="6">
    <source>
        <dbReference type="SAM" id="Phobius"/>
    </source>
</evidence>
<feature type="transmembrane region" description="Helical" evidence="6">
    <location>
        <begin position="12"/>
        <end position="32"/>
    </location>
</feature>
<feature type="transmembrane region" description="Helical" evidence="6">
    <location>
        <begin position="52"/>
        <end position="71"/>
    </location>
</feature>
<dbReference type="AlphaFoldDB" id="A0AAD9N2B7"/>
<dbReference type="EMBL" id="JAODUP010000356">
    <property type="protein sequence ID" value="KAK2151644.1"/>
    <property type="molecule type" value="Genomic_DNA"/>
</dbReference>
<name>A0AAD9N2B7_9ANNE</name>
<sequence length="180" mass="20644">MMFGFFQCLDAFLYIFTFLPIRFVMALCKLCVKGCISSCLSKPGRILEPAQICDLLKGFILIMCCILMQYVDVSMMYHIVRGQSIIKLYIFFNMLEVFDRLFSSFGQDILDSLFWTATEYHNTKREHFGVIPHVALALVYCFLHAGLVLFQATTLNVAFNSHNKALLTIMMSNNVSNLLM</sequence>
<accession>A0AAD9N2B7</accession>
<evidence type="ECO:0000256" key="4">
    <source>
        <dbReference type="ARBA" id="ARBA00022989"/>
    </source>
</evidence>
<dbReference type="PANTHER" id="PTHR13317:SF4">
    <property type="entry name" value="TRANSMEMBRANE ANTERIOR POSTERIOR TRANSFORMATION PROTEIN 1 HOMOLOG"/>
    <property type="match status" value="1"/>
</dbReference>
<evidence type="ECO:0000313" key="8">
    <source>
        <dbReference type="Proteomes" id="UP001208570"/>
    </source>
</evidence>
<proteinExistence type="inferred from homology"/>
<organism evidence="7 8">
    <name type="scientific">Paralvinella palmiformis</name>
    <dbReference type="NCBI Taxonomy" id="53620"/>
    <lineage>
        <taxon>Eukaryota</taxon>
        <taxon>Metazoa</taxon>
        <taxon>Spiralia</taxon>
        <taxon>Lophotrochozoa</taxon>
        <taxon>Annelida</taxon>
        <taxon>Polychaeta</taxon>
        <taxon>Sedentaria</taxon>
        <taxon>Canalipalpata</taxon>
        <taxon>Terebellida</taxon>
        <taxon>Terebelliformia</taxon>
        <taxon>Alvinellidae</taxon>
        <taxon>Paralvinella</taxon>
    </lineage>
</organism>
<evidence type="ECO:0000256" key="3">
    <source>
        <dbReference type="ARBA" id="ARBA00022692"/>
    </source>
</evidence>
<evidence type="ECO:0000256" key="1">
    <source>
        <dbReference type="ARBA" id="ARBA00004141"/>
    </source>
</evidence>
<dbReference type="GO" id="GO:0045724">
    <property type="term" value="P:positive regulation of cilium assembly"/>
    <property type="evidence" value="ECO:0007669"/>
    <property type="project" value="TreeGrafter"/>
</dbReference>
<evidence type="ECO:0000313" key="7">
    <source>
        <dbReference type="EMBL" id="KAK2151644.1"/>
    </source>
</evidence>
<dbReference type="PANTHER" id="PTHR13317">
    <property type="entry name" value="TRANSMEMBRANE ANTERIOR POSTERIOR TRANSFORMATION PROTEIN 1 HOMOLOG"/>
    <property type="match status" value="1"/>
</dbReference>
<comment type="similarity">
    <text evidence="2">Belongs to the TAPT1 family.</text>
</comment>
<dbReference type="InterPro" id="IPR008010">
    <property type="entry name" value="Tatp1"/>
</dbReference>
<dbReference type="GO" id="GO:0036064">
    <property type="term" value="C:ciliary basal body"/>
    <property type="evidence" value="ECO:0007669"/>
    <property type="project" value="TreeGrafter"/>
</dbReference>
<comment type="subcellular location">
    <subcellularLocation>
        <location evidence="1">Membrane</location>
        <topology evidence="1">Multi-pass membrane protein</topology>
    </subcellularLocation>
</comment>
<dbReference type="GO" id="GO:0005789">
    <property type="term" value="C:endoplasmic reticulum membrane"/>
    <property type="evidence" value="ECO:0007669"/>
    <property type="project" value="TreeGrafter"/>
</dbReference>